<feature type="compositionally biased region" description="Polar residues" evidence="5">
    <location>
        <begin position="551"/>
        <end position="573"/>
    </location>
</feature>
<feature type="compositionally biased region" description="Low complexity" evidence="5">
    <location>
        <begin position="644"/>
        <end position="685"/>
    </location>
</feature>
<reference evidence="7" key="1">
    <citation type="submission" date="2024-06" db="EMBL/GenBank/DDBJ databases">
        <title>Multi-omics analyses provide insights into the biosynthesis of the anticancer antibiotic pleurotin in Hohenbuehelia grisea.</title>
        <authorList>
            <person name="Weaver J.A."/>
            <person name="Alberti F."/>
        </authorList>
    </citation>
    <scope>NUCLEOTIDE SEQUENCE [LARGE SCALE GENOMIC DNA]</scope>
    <source>
        <strain evidence="7">T-177</strain>
    </source>
</reference>
<dbReference type="Proteomes" id="UP001556367">
    <property type="component" value="Unassembled WGS sequence"/>
</dbReference>
<accession>A0ABR3JW35</accession>
<feature type="compositionally biased region" description="Polar residues" evidence="5">
    <location>
        <begin position="515"/>
        <end position="531"/>
    </location>
</feature>
<feature type="compositionally biased region" description="Polar residues" evidence="5">
    <location>
        <begin position="280"/>
        <end position="290"/>
    </location>
</feature>
<evidence type="ECO:0000256" key="3">
    <source>
        <dbReference type="ARBA" id="ARBA00023172"/>
    </source>
</evidence>
<keyword evidence="4" id="KW-0234">DNA repair</keyword>
<dbReference type="Pfam" id="PF04098">
    <property type="entry name" value="Rad52_Rad22"/>
    <property type="match status" value="1"/>
</dbReference>
<organism evidence="6 7">
    <name type="scientific">Hohenbuehelia grisea</name>
    <dbReference type="NCBI Taxonomy" id="104357"/>
    <lineage>
        <taxon>Eukaryota</taxon>
        <taxon>Fungi</taxon>
        <taxon>Dikarya</taxon>
        <taxon>Basidiomycota</taxon>
        <taxon>Agaricomycotina</taxon>
        <taxon>Agaricomycetes</taxon>
        <taxon>Agaricomycetidae</taxon>
        <taxon>Agaricales</taxon>
        <taxon>Pleurotineae</taxon>
        <taxon>Pleurotaceae</taxon>
        <taxon>Hohenbuehelia</taxon>
    </lineage>
</organism>
<sequence>MSGSLSAHLLGTYYQNQYASRPVSRLPFHQFVDNSRSGASTFPMDYHRTPIKQEDIAVHGRTSFNRTMHGGLQNSFNSSFAGTSQNISSVFGSDEQFQQSMFMDVSQDTAAKIASLQAKLNKKLGPEFISQRPGPGGGPRLTYAEGWKVINLANEVFGFNGWSSTIVSLAVDYMDAHDEGRRHNVGVTAIVRVTLRDGVFHEDVGYGVIENAKSKGAALDKCKKEAVTDALKRSLRNFGNLLGNCLYDKAYTQEIVKIKVPPPKFDKSELYRRPGFEEQPTASTSSNAQNVPVKPVMQGSSTAPSCPPRSSTMVSNVKETPSHAPQDRSEHRTSGFSTSTPMNDVKGKSRVMAPPGNIGLTTPITTPAQLPRQNPQHKPPIPPQFAPAQRGDVRTGDSRQNQGRTTSTSSLSSNQQSRGGAHVDNSNATLGSSTANQSSTSGVRLDVEASAAEQDEVLPDPGDDSFSFFSDDEALLAVMDLGEGDLGRPINFDEGAGLSREPSFASLTAPDVNEPTKQPVRQNIPKPSTESGGPAFSLANSTNARRLGPSASASSIGGLSDGQGNSQSGSTPSMGGFNFPPGMDSNTSNRAPPPQARAGASANQQFSNGQRLTLRSGLTGQGDAQAQRRIAPGMGLGDNSTSGANQRQSKPPQQQHQNHQRPQPQAQNQNLRPQPQLQNGAGQQQRPASASHQAINRGMGQGQKALNQQQQQVQRGVKREPLSTIELGGGDGGDAKRLKR</sequence>
<comment type="caution">
    <text evidence="6">The sequence shown here is derived from an EMBL/GenBank/DDBJ whole genome shotgun (WGS) entry which is preliminary data.</text>
</comment>
<evidence type="ECO:0000313" key="6">
    <source>
        <dbReference type="EMBL" id="KAL0959721.1"/>
    </source>
</evidence>
<dbReference type="Gene3D" id="3.30.390.80">
    <property type="entry name" value="DNA repair protein Rad52/59/22"/>
    <property type="match status" value="1"/>
</dbReference>
<feature type="compositionally biased region" description="Polar residues" evidence="5">
    <location>
        <begin position="359"/>
        <end position="376"/>
    </location>
</feature>
<evidence type="ECO:0000256" key="1">
    <source>
        <dbReference type="ARBA" id="ARBA00006638"/>
    </source>
</evidence>
<keyword evidence="2" id="KW-0227">DNA damage</keyword>
<dbReference type="PANTHER" id="PTHR12132:SF1">
    <property type="entry name" value="DNA REPAIR PROTEIN RAD52 HOMOLOG"/>
    <property type="match status" value="1"/>
</dbReference>
<dbReference type="InterPro" id="IPR007232">
    <property type="entry name" value="Rad52_Rad59_Rad22"/>
</dbReference>
<feature type="compositionally biased region" description="Low complexity" evidence="5">
    <location>
        <begin position="702"/>
        <end position="714"/>
    </location>
</feature>
<feature type="compositionally biased region" description="Polar residues" evidence="5">
    <location>
        <begin position="298"/>
        <end position="319"/>
    </location>
</feature>
<dbReference type="InterPro" id="IPR004585">
    <property type="entry name" value="DNA_recomb/repair_Rad52"/>
</dbReference>
<keyword evidence="7" id="KW-1185">Reference proteome</keyword>
<dbReference type="SUPFAM" id="SSF54768">
    <property type="entry name" value="dsRNA-binding domain-like"/>
    <property type="match status" value="1"/>
</dbReference>
<evidence type="ECO:0000256" key="2">
    <source>
        <dbReference type="ARBA" id="ARBA00022763"/>
    </source>
</evidence>
<dbReference type="InterPro" id="IPR042525">
    <property type="entry name" value="Rad52_Rad59_Rad22_sf"/>
</dbReference>
<dbReference type="PANTHER" id="PTHR12132">
    <property type="entry name" value="DNA REPAIR AND RECOMBINATION PROTEIN RAD52, RAD59"/>
    <property type="match status" value="1"/>
</dbReference>
<feature type="region of interest" description="Disordered" evidence="5">
    <location>
        <begin position="484"/>
        <end position="740"/>
    </location>
</feature>
<name>A0ABR3JW35_9AGAR</name>
<evidence type="ECO:0000256" key="4">
    <source>
        <dbReference type="ARBA" id="ARBA00023204"/>
    </source>
</evidence>
<evidence type="ECO:0000313" key="7">
    <source>
        <dbReference type="Proteomes" id="UP001556367"/>
    </source>
</evidence>
<feature type="compositionally biased region" description="Acidic residues" evidence="5">
    <location>
        <begin position="453"/>
        <end position="463"/>
    </location>
</feature>
<feature type="compositionally biased region" description="Low complexity" evidence="5">
    <location>
        <begin position="402"/>
        <end position="420"/>
    </location>
</feature>
<feature type="region of interest" description="Disordered" evidence="5">
    <location>
        <begin position="276"/>
        <end position="468"/>
    </location>
</feature>
<keyword evidence="3" id="KW-0233">DNA recombination</keyword>
<feature type="compositionally biased region" description="Polar residues" evidence="5">
    <location>
        <begin position="601"/>
        <end position="624"/>
    </location>
</feature>
<feature type="compositionally biased region" description="Polar residues" evidence="5">
    <location>
        <begin position="424"/>
        <end position="442"/>
    </location>
</feature>
<dbReference type="InterPro" id="IPR041247">
    <property type="entry name" value="Rad52_fam"/>
</dbReference>
<dbReference type="EMBL" id="JASNQZ010000002">
    <property type="protein sequence ID" value="KAL0959721.1"/>
    <property type="molecule type" value="Genomic_DNA"/>
</dbReference>
<comment type="similarity">
    <text evidence="1">Belongs to the RAD52 family.</text>
</comment>
<evidence type="ECO:0000256" key="5">
    <source>
        <dbReference type="SAM" id="MobiDB-lite"/>
    </source>
</evidence>
<proteinExistence type="inferred from homology"/>
<protein>
    <submittedName>
        <fullName evidence="6">Uncharacterized protein</fullName>
    </submittedName>
</protein>
<gene>
    <name evidence="6" type="ORF">HGRIS_011413</name>
</gene>
<dbReference type="NCBIfam" id="TIGR00607">
    <property type="entry name" value="rad52"/>
    <property type="match status" value="1"/>
</dbReference>